<dbReference type="Proteomes" id="UP000254950">
    <property type="component" value="Unassembled WGS sequence"/>
</dbReference>
<proteinExistence type="predicted"/>
<accession>A0A380ZGR7</accession>
<name>A0A380ZGR7_BARDO</name>
<evidence type="ECO:0000313" key="2">
    <source>
        <dbReference type="Proteomes" id="UP000254950"/>
    </source>
</evidence>
<gene>
    <name evidence="1" type="ORF">NCTC12862_01246</name>
</gene>
<organism evidence="1 2">
    <name type="scientific">Bartonella doshiae</name>
    <dbReference type="NCBI Taxonomy" id="33044"/>
    <lineage>
        <taxon>Bacteria</taxon>
        <taxon>Pseudomonadati</taxon>
        <taxon>Pseudomonadota</taxon>
        <taxon>Alphaproteobacteria</taxon>
        <taxon>Hyphomicrobiales</taxon>
        <taxon>Bartonellaceae</taxon>
        <taxon>Bartonella</taxon>
    </lineage>
</organism>
<reference evidence="1 2" key="1">
    <citation type="submission" date="2018-06" db="EMBL/GenBank/DDBJ databases">
        <authorList>
            <consortium name="Pathogen Informatics"/>
            <person name="Doyle S."/>
        </authorList>
    </citation>
    <scope>NUCLEOTIDE SEQUENCE [LARGE SCALE GENOMIC DNA]</scope>
    <source>
        <strain evidence="1 2">NCTC12862</strain>
    </source>
</reference>
<protein>
    <submittedName>
        <fullName evidence="1">Uncharacterized protein</fullName>
    </submittedName>
</protein>
<sequence length="38" mass="4530">MLMLYGIFHGVIEKAEKSMQKFILFADIHEIQKFIVFL</sequence>
<evidence type="ECO:0000313" key="1">
    <source>
        <dbReference type="EMBL" id="SUV45502.1"/>
    </source>
</evidence>
<dbReference type="EMBL" id="UFTF01000001">
    <property type="protein sequence ID" value="SUV45502.1"/>
    <property type="molecule type" value="Genomic_DNA"/>
</dbReference>
<dbReference type="AlphaFoldDB" id="A0A380ZGR7"/>